<protein>
    <submittedName>
        <fullName evidence="2">Uncharacterized protein</fullName>
    </submittedName>
</protein>
<organism evidence="2 3">
    <name type="scientific">Sporisorium scitamineum</name>
    <dbReference type="NCBI Taxonomy" id="49012"/>
    <lineage>
        <taxon>Eukaryota</taxon>
        <taxon>Fungi</taxon>
        <taxon>Dikarya</taxon>
        <taxon>Basidiomycota</taxon>
        <taxon>Ustilaginomycotina</taxon>
        <taxon>Ustilaginomycetes</taxon>
        <taxon>Ustilaginales</taxon>
        <taxon>Ustilaginaceae</taxon>
        <taxon>Sporisorium</taxon>
    </lineage>
</organism>
<reference evidence="3" key="1">
    <citation type="submission" date="2014-06" db="EMBL/GenBank/DDBJ databases">
        <authorList>
            <person name="Berkman P.J."/>
        </authorList>
    </citation>
    <scope>NUCLEOTIDE SEQUENCE [LARGE SCALE GENOMIC DNA]</scope>
</reference>
<proteinExistence type="predicted"/>
<dbReference type="Proteomes" id="UP000242770">
    <property type="component" value="Unassembled WGS sequence"/>
</dbReference>
<evidence type="ECO:0000313" key="2">
    <source>
        <dbReference type="EMBL" id="CDW98254.1"/>
    </source>
</evidence>
<evidence type="ECO:0000313" key="3">
    <source>
        <dbReference type="Proteomes" id="UP000242770"/>
    </source>
</evidence>
<keyword evidence="3" id="KW-1185">Reference proteome</keyword>
<evidence type="ECO:0000256" key="1">
    <source>
        <dbReference type="SAM" id="MobiDB-lite"/>
    </source>
</evidence>
<accession>A0A0F7S9Y8</accession>
<sequence length="128" mass="14991">MEEEKTKREEMRFALKREEGERRERMREKEQEWLLQLIRLSRQGQRGSQDGSQNGFNLGPLLSLDMVRYSDKQELLSDLEVAISATLIVETLLQQEFAADTDSNDESDDEMDDIDLRLGEYPNYSDNL</sequence>
<name>A0A0F7S9Y8_9BASI</name>
<gene>
    <name evidence="2" type="primary">SSCI50950.1</name>
</gene>
<feature type="compositionally biased region" description="Acidic residues" evidence="1">
    <location>
        <begin position="102"/>
        <end position="113"/>
    </location>
</feature>
<feature type="region of interest" description="Disordered" evidence="1">
    <location>
        <begin position="97"/>
        <end position="128"/>
    </location>
</feature>
<dbReference type="AlphaFoldDB" id="A0A0F7S9Y8"/>
<dbReference type="EMBL" id="CCFA01003014">
    <property type="protein sequence ID" value="CDW98254.1"/>
    <property type="molecule type" value="Genomic_DNA"/>
</dbReference>